<name>A0ABP8DXD1_9ACTN</name>
<keyword evidence="2" id="KW-1185">Reference proteome</keyword>
<evidence type="ECO:0000313" key="2">
    <source>
        <dbReference type="Proteomes" id="UP001500620"/>
    </source>
</evidence>
<dbReference type="EMBL" id="BAABAT010000165">
    <property type="protein sequence ID" value="GAA4264354.1"/>
    <property type="molecule type" value="Genomic_DNA"/>
</dbReference>
<organism evidence="1 2">
    <name type="scientific">Dactylosporangium darangshiense</name>
    <dbReference type="NCBI Taxonomy" id="579108"/>
    <lineage>
        <taxon>Bacteria</taxon>
        <taxon>Bacillati</taxon>
        <taxon>Actinomycetota</taxon>
        <taxon>Actinomycetes</taxon>
        <taxon>Micromonosporales</taxon>
        <taxon>Micromonosporaceae</taxon>
        <taxon>Dactylosporangium</taxon>
    </lineage>
</organism>
<dbReference type="Proteomes" id="UP001500620">
    <property type="component" value="Unassembled WGS sequence"/>
</dbReference>
<reference evidence="2" key="1">
    <citation type="journal article" date="2019" name="Int. J. Syst. Evol. Microbiol.">
        <title>The Global Catalogue of Microorganisms (GCM) 10K type strain sequencing project: providing services to taxonomists for standard genome sequencing and annotation.</title>
        <authorList>
            <consortium name="The Broad Institute Genomics Platform"/>
            <consortium name="The Broad Institute Genome Sequencing Center for Infectious Disease"/>
            <person name="Wu L."/>
            <person name="Ma J."/>
        </authorList>
    </citation>
    <scope>NUCLEOTIDE SEQUENCE [LARGE SCALE GENOMIC DNA]</scope>
    <source>
        <strain evidence="2">JCM 17441</strain>
    </source>
</reference>
<proteinExistence type="predicted"/>
<evidence type="ECO:0000313" key="1">
    <source>
        <dbReference type="EMBL" id="GAA4264354.1"/>
    </source>
</evidence>
<accession>A0ABP8DXD1</accession>
<dbReference type="RefSeq" id="WP_345145010.1">
    <property type="nucleotide sequence ID" value="NZ_BAABAT010000165.1"/>
</dbReference>
<comment type="caution">
    <text evidence="1">The sequence shown here is derived from an EMBL/GenBank/DDBJ whole genome shotgun (WGS) entry which is preliminary data.</text>
</comment>
<gene>
    <name evidence="1" type="ORF">GCM10022255_117220</name>
</gene>
<sequence>MAPVEQQGILVDTSTLAELHLHDPKRRPRLDHREAVAVEALVLFDKVYVDGRTANVELPSFRWLDELDDGFVMVNNSYDEVQTTYRRGMNLAAHLAAAPPTADFLRASAAPIKLAGRLRYTTDDRLLRSDLHGYVAHEMPPDAAVFSDLLMRDLQTDQPTGGIVIARMCYYLALQEQLGSLLLLHPTKP</sequence>
<protein>
    <submittedName>
        <fullName evidence="1">Uncharacterized protein</fullName>
    </submittedName>
</protein>